<feature type="region of interest" description="Disordered" evidence="2">
    <location>
        <begin position="157"/>
        <end position="177"/>
    </location>
</feature>
<feature type="region of interest" description="Disordered" evidence="2">
    <location>
        <begin position="313"/>
        <end position="524"/>
    </location>
</feature>
<organism evidence="3 4">
    <name type="scientific">Physocladia obscura</name>
    <dbReference type="NCBI Taxonomy" id="109957"/>
    <lineage>
        <taxon>Eukaryota</taxon>
        <taxon>Fungi</taxon>
        <taxon>Fungi incertae sedis</taxon>
        <taxon>Chytridiomycota</taxon>
        <taxon>Chytridiomycota incertae sedis</taxon>
        <taxon>Chytridiomycetes</taxon>
        <taxon>Chytridiales</taxon>
        <taxon>Chytriomycetaceae</taxon>
        <taxon>Physocladia</taxon>
    </lineage>
</organism>
<feature type="compositionally biased region" description="Polar residues" evidence="2">
    <location>
        <begin position="461"/>
        <end position="484"/>
    </location>
</feature>
<feature type="region of interest" description="Disordered" evidence="2">
    <location>
        <begin position="539"/>
        <end position="597"/>
    </location>
</feature>
<evidence type="ECO:0000256" key="1">
    <source>
        <dbReference type="SAM" id="Coils"/>
    </source>
</evidence>
<feature type="region of interest" description="Disordered" evidence="2">
    <location>
        <begin position="82"/>
        <end position="136"/>
    </location>
</feature>
<dbReference type="PANTHER" id="PTHR21715">
    <property type="entry name" value="RH04127P"/>
    <property type="match status" value="1"/>
</dbReference>
<feature type="compositionally biased region" description="Acidic residues" evidence="2">
    <location>
        <begin position="390"/>
        <end position="410"/>
    </location>
</feature>
<sequence>MSAPGGQIILEEEFDENYEPTDEEVLEYAKFLGMDEEEDKHLFWIARESLKAPLPVDWKPCTGESIWDHPCDEHYRQLYEREKKKAMESKSKPEKATERPTKATKSLSKSSSGDLSSRGTSKTDSKIHGNDSAGESKFTKLVSASSSLKQIASKSLTPLQPLSSIKTPSKMLNPLSNEPIASNIIPVKSSFIPSSSTLGGIKSTLIGTATTASNPSKIPLLSTKLLEMEDIEESEAEEDDDNFFTPIHKKTPTATAAAATKYSGLQDPVTAKVSFEKSANAIPDLSQSSEILATGTKRSNAVLENIPSIHSLKVSLDSPESESSNSENDNSKSSMDRAKPSLLESIKHETDPISRALNKLSDDDESDKTGSEVDRMSKSQSVTKNRNDNIEEVSDFDDDDDDDYDDDDEPLSLTLPSLNNKKKTASKNVAVTKSTGKLNPASLFELFPKPAINKMPPEVPSQKTKPSRSSSPMTSERNLTSQEKPPQKVPPKNDAENLSDSKLHLVVTEQPRQQHSDIDSASSEGLSLQIKINDIPTSSRVSAQTKGSHQISFASDSPVNFDDTSIESSFKKPTAKLQKNTGREPQTSPSLSKLNKDEQIPTFLNSNDQFSMTRVTENAEILQNLQEKFSTEKHAIETDYETILVSIRTKHAQALENIASQHELEIEKQKTASAKTLQETLTHINTEESKKIELHRKKVQEQYSTQITALEEAERCRFQEFEDKLKSNYRAKQAEIENDEARKYETFEDSVRLRTSEKVSDFEAFETRRFETLAATISKTTFEKINALEREETRKFEALQSDIKAKYISRAVDLERMEKEKYDTEVLDIQQRHHQHLASLKDTLKKTQESTISETLKTMSEIDRIKFENEQDACNRKFELELAEFKQLNQRKLESARREIEKETELKILEIRESCQQRISLEKSHSEKSRAEVENDLKQRESILKTKLDSENNEILNKLKLEHSAELLKSELALKQLREIELESIKLNATKDFEEQKNRITSNHTKLIAQLEREYTRKVEDLKTNLYTGEKEQELKILMEVEQQLTTRKEHVENEKREVSRMERDLEILRNRVFVEKEALVQIERGISSAMAAEKNKIRMNSMNSPICPQNFASKSLPQTPATPTQQVITNIETERYNGRQYTKEVESEILQQTDFDTASVSITDSASKENLKRFRSISDNKIDQLIAKAFGSSESPIRKTAEIDTDRMAERGSSRKLNMRDLSPISRIQRQLDLNELDIQRVQREKIEKVNQCKAEKSDVSFREVETLIKELAKQQESLKATLVQQTLQKKLLNSNETIINQQNNGIRLIRSPLLLPATVQELDTKLSSMLGQARKSREITENRSLSFGNNKPSLSNIKKSPYSGHARNLSAFCSSGYSSPYYTLQKSLGFGNENEFVGHSSNNQFSGQKNGEYFMISNNSKNNLLFSVSQGQQFGRGRSASAYLASWENGHNKTESKLEQRKAWLEKFMVEKHLF</sequence>
<dbReference type="Gene3D" id="3.30.1470.10">
    <property type="entry name" value="Photosystem I PsaD, reaction center subunit II"/>
    <property type="match status" value="1"/>
</dbReference>
<feature type="compositionally biased region" description="Basic and acidic residues" evidence="2">
    <location>
        <begin position="367"/>
        <end position="377"/>
    </location>
</feature>
<feature type="compositionally biased region" description="Polar residues" evidence="2">
    <location>
        <begin position="426"/>
        <end position="437"/>
    </location>
</feature>
<feature type="coiled-coil region" evidence="1">
    <location>
        <begin position="1226"/>
        <end position="1290"/>
    </location>
</feature>
<protein>
    <recommendedName>
        <fullName evidence="5">WW domain-containing protein</fullName>
    </recommendedName>
</protein>
<evidence type="ECO:0000313" key="3">
    <source>
        <dbReference type="EMBL" id="KAJ3123476.1"/>
    </source>
</evidence>
<feature type="coiled-coil region" evidence="1">
    <location>
        <begin position="1035"/>
        <end position="1072"/>
    </location>
</feature>
<dbReference type="Proteomes" id="UP001211907">
    <property type="component" value="Unassembled WGS sequence"/>
</dbReference>
<feature type="compositionally biased region" description="Polar residues" evidence="2">
    <location>
        <begin position="539"/>
        <end position="568"/>
    </location>
</feature>
<evidence type="ECO:0000313" key="4">
    <source>
        <dbReference type="Proteomes" id="UP001211907"/>
    </source>
</evidence>
<dbReference type="InterPro" id="IPR053233">
    <property type="entry name" value="ABRA-related"/>
</dbReference>
<keyword evidence="4" id="KW-1185">Reference proteome</keyword>
<accession>A0AAD5XD49</accession>
<dbReference type="EMBL" id="JADGJH010000735">
    <property type="protein sequence ID" value="KAJ3123476.1"/>
    <property type="molecule type" value="Genomic_DNA"/>
</dbReference>
<feature type="compositionally biased region" description="Polar residues" evidence="2">
    <location>
        <begin position="157"/>
        <end position="167"/>
    </location>
</feature>
<comment type="caution">
    <text evidence="3">The sequence shown here is derived from an EMBL/GenBank/DDBJ whole genome shotgun (WGS) entry which is preliminary data.</text>
</comment>
<evidence type="ECO:0008006" key="5">
    <source>
        <dbReference type="Google" id="ProtNLM"/>
    </source>
</evidence>
<name>A0AAD5XD49_9FUNG</name>
<keyword evidence="1" id="KW-0175">Coiled coil</keyword>
<feature type="compositionally biased region" description="Polar residues" evidence="2">
    <location>
        <begin position="577"/>
        <end position="593"/>
    </location>
</feature>
<gene>
    <name evidence="3" type="ORF">HK100_011589</name>
</gene>
<reference evidence="3" key="1">
    <citation type="submission" date="2020-05" db="EMBL/GenBank/DDBJ databases">
        <title>Phylogenomic resolution of chytrid fungi.</title>
        <authorList>
            <person name="Stajich J.E."/>
            <person name="Amses K."/>
            <person name="Simmons R."/>
            <person name="Seto K."/>
            <person name="Myers J."/>
            <person name="Bonds A."/>
            <person name="Quandt C.A."/>
            <person name="Barry K."/>
            <person name="Liu P."/>
            <person name="Grigoriev I."/>
            <person name="Longcore J.E."/>
            <person name="James T.Y."/>
        </authorList>
    </citation>
    <scope>NUCLEOTIDE SEQUENCE</scope>
    <source>
        <strain evidence="3">JEL0513</strain>
    </source>
</reference>
<feature type="compositionally biased region" description="Basic and acidic residues" evidence="2">
    <location>
        <begin position="491"/>
        <end position="503"/>
    </location>
</feature>
<feature type="compositionally biased region" description="Basic and acidic residues" evidence="2">
    <location>
        <begin position="82"/>
        <end position="101"/>
    </location>
</feature>
<proteinExistence type="predicted"/>
<feature type="compositionally biased region" description="Basic and acidic residues" evidence="2">
    <location>
        <begin position="334"/>
        <end position="352"/>
    </location>
</feature>
<feature type="compositionally biased region" description="Low complexity" evidence="2">
    <location>
        <begin position="315"/>
        <end position="333"/>
    </location>
</feature>
<feature type="compositionally biased region" description="Low complexity" evidence="2">
    <location>
        <begin position="104"/>
        <end position="120"/>
    </location>
</feature>
<evidence type="ECO:0000256" key="2">
    <source>
        <dbReference type="SAM" id="MobiDB-lite"/>
    </source>
</evidence>
<dbReference type="PANTHER" id="PTHR21715:SF0">
    <property type="entry name" value="RH04127P"/>
    <property type="match status" value="1"/>
</dbReference>